<dbReference type="GO" id="GO:0016301">
    <property type="term" value="F:kinase activity"/>
    <property type="evidence" value="ECO:0007669"/>
    <property type="project" value="UniProtKB-KW"/>
</dbReference>
<sequence>METLVLVSIFLLRFSDNLVIYFIDRHIKIPWGKVFLFLVFQMFIVGFVNHYIVWIEPIFFFLYHYFTHRNDKWTHHVFFSQFPIIMTDLLSKLILFFIIPLFKHGSFSKVVANDVNILLAYAFVLPTFLFLVKIFSIRNFSFVRYQTKWTNRFLVMTELSFIGYYLFILSKMSFSVTTEWYHKGIVLVFLLVLLYLISYMNDVTKKNIKKMMQEEERKHILLLEHYNVYLEKLYQKIRSFRHDYDNILLTLSASIETGNLETVKIVYHEIMLKLNSVVDSTVSLRVEQLSKIRNKNARILLAMKHLEAQGKGINLNYRICQSLGTPSLSEMDLMTVVAVTGDLAILISERFKEPEIDFTCYVNEQDRLVIRIDNQVKNLRKAFTREMREQLDITDMTLSILAERNPKFSYKIVLRDHQLSQIMKFTAEEGRFLEVK</sequence>
<evidence type="ECO:0000256" key="1">
    <source>
        <dbReference type="SAM" id="Phobius"/>
    </source>
</evidence>
<feature type="transmembrane region" description="Helical" evidence="1">
    <location>
        <begin position="78"/>
        <end position="99"/>
    </location>
</feature>
<keyword evidence="1" id="KW-0472">Membrane</keyword>
<dbReference type="STRING" id="1346.BMF34_09260"/>
<feature type="transmembrane region" description="Helical" evidence="1">
    <location>
        <begin position="39"/>
        <end position="66"/>
    </location>
</feature>
<evidence type="ECO:0000313" key="3">
    <source>
        <dbReference type="Proteomes" id="UP000269148"/>
    </source>
</evidence>
<protein>
    <submittedName>
        <fullName evidence="2">Histidine kinase</fullName>
    </submittedName>
</protein>
<keyword evidence="2" id="KW-0808">Transferase</keyword>
<dbReference type="OrthoDB" id="2235311at2"/>
<accession>A0A3L8GEA4</accession>
<gene>
    <name evidence="2" type="ORF">DIY07_09340</name>
</gene>
<dbReference type="Proteomes" id="UP000269148">
    <property type="component" value="Unassembled WGS sequence"/>
</dbReference>
<keyword evidence="1" id="KW-0812">Transmembrane</keyword>
<dbReference type="PANTHER" id="PTHR40448:SF1">
    <property type="entry name" value="TWO-COMPONENT SENSOR HISTIDINE KINASE"/>
    <property type="match status" value="1"/>
</dbReference>
<dbReference type="AlphaFoldDB" id="A0A3L8GEA4"/>
<feature type="transmembrane region" description="Helical" evidence="1">
    <location>
        <begin position="119"/>
        <end position="137"/>
    </location>
</feature>
<dbReference type="SMR" id="A0A3L8GEA4"/>
<feature type="transmembrane region" description="Helical" evidence="1">
    <location>
        <begin position="149"/>
        <end position="168"/>
    </location>
</feature>
<reference evidence="2 3" key="1">
    <citation type="submission" date="2018-06" db="EMBL/GenBank/DDBJ databases">
        <title>Mutators as drivers of adaptation in pathogenic bacteria and a risk factor for host jumps and vaccine escape.</title>
        <authorList>
            <person name="Barnes A.C."/>
            <person name="Silayeva O."/>
        </authorList>
    </citation>
    <scope>NUCLEOTIDE SEQUENCE [LARGE SCALE GENOMIC DNA]</scope>
    <source>
        <strain evidence="2 3">QMA0445</strain>
    </source>
</reference>
<organism evidence="2 3">
    <name type="scientific">Streptococcus iniae</name>
    <name type="common">Streptococcus shiloi</name>
    <dbReference type="NCBI Taxonomy" id="1346"/>
    <lineage>
        <taxon>Bacteria</taxon>
        <taxon>Bacillati</taxon>
        <taxon>Bacillota</taxon>
        <taxon>Bacilli</taxon>
        <taxon>Lactobacillales</taxon>
        <taxon>Streptococcaceae</taxon>
        <taxon>Streptococcus</taxon>
    </lineage>
</organism>
<dbReference type="GO" id="GO:0042802">
    <property type="term" value="F:identical protein binding"/>
    <property type="evidence" value="ECO:0007669"/>
    <property type="project" value="TreeGrafter"/>
</dbReference>
<dbReference type="GeneID" id="35764910"/>
<dbReference type="PANTHER" id="PTHR40448">
    <property type="entry name" value="TWO-COMPONENT SENSOR HISTIDINE KINASE"/>
    <property type="match status" value="1"/>
</dbReference>
<dbReference type="RefSeq" id="WP_003100200.1">
    <property type="nucleotide sequence ID" value="NZ_CP010783.1"/>
</dbReference>
<keyword evidence="1" id="KW-1133">Transmembrane helix</keyword>
<keyword evidence="2" id="KW-0418">Kinase</keyword>
<comment type="caution">
    <text evidence="2">The sequence shown here is derived from an EMBL/GenBank/DDBJ whole genome shotgun (WGS) entry which is preliminary data.</text>
</comment>
<evidence type="ECO:0000313" key="2">
    <source>
        <dbReference type="EMBL" id="RLU55017.1"/>
    </source>
</evidence>
<proteinExistence type="predicted"/>
<dbReference type="EMBL" id="QLQD01000080">
    <property type="protein sequence ID" value="RLU55017.1"/>
    <property type="molecule type" value="Genomic_DNA"/>
</dbReference>
<dbReference type="KEGG" id="siz:SI82_09245"/>
<feature type="transmembrane region" description="Helical" evidence="1">
    <location>
        <begin position="180"/>
        <end position="201"/>
    </location>
</feature>
<name>A0A3L8GEA4_STRIN</name>